<comment type="caution">
    <text evidence="5">The sequence shown here is derived from an EMBL/GenBank/DDBJ whole genome shotgun (WGS) entry which is preliminary data.</text>
</comment>
<dbReference type="PROSITE" id="PS51257">
    <property type="entry name" value="PROKAR_LIPOPROTEIN"/>
    <property type="match status" value="1"/>
</dbReference>
<keyword evidence="3" id="KW-0732">Signal</keyword>
<name>A0A9D1N4T1_9FIRM</name>
<keyword evidence="2" id="KW-0472">Membrane</keyword>
<dbReference type="Pfam" id="PF14257">
    <property type="entry name" value="DUF4349"/>
    <property type="match status" value="1"/>
</dbReference>
<evidence type="ECO:0000259" key="4">
    <source>
        <dbReference type="Pfam" id="PF14257"/>
    </source>
</evidence>
<sequence length="351" mass="37398">MKRMYSLMALLLSLALLLCGCASAGRDAAQGAPAAPSGEVNLSSTSMDRGDAAYAEEMGPEPAPPSDAAQQGEAAGEALAARKIIRDAELEVQTLSYDEFLPALEAAIDEAGGYVQSSYTSGNGYYGSRLRSAEIVARIPAEGLDAFLAGVGGLGNVVDRRIALRDVTVNYVDTETHLAALRTEQESLMRILADAETVEDLIAVQSRLSEVRYEIESYESVLRTYDDQIAMSTVTLRVQEVERETPAVREGFFEEVGRRFSESLTDVGEGLRAFGAWFLGSLPAIVVWLVILAAAAALVMLLVRGLRRRRAAGGVKPARRKGRGKKADDAPAVDTPADVDNAPADGGRTDG</sequence>
<organism evidence="5 6">
    <name type="scientific">Candidatus Aphodomorpha intestinavium</name>
    <dbReference type="NCBI Taxonomy" id="2840672"/>
    <lineage>
        <taxon>Bacteria</taxon>
        <taxon>Bacillati</taxon>
        <taxon>Bacillota</taxon>
        <taxon>Clostridia</taxon>
        <taxon>Eubacteriales</taxon>
        <taxon>Candidatus Aphodomorpha</taxon>
    </lineage>
</organism>
<evidence type="ECO:0000313" key="6">
    <source>
        <dbReference type="Proteomes" id="UP000824128"/>
    </source>
</evidence>
<dbReference type="Proteomes" id="UP000824128">
    <property type="component" value="Unassembled WGS sequence"/>
</dbReference>
<evidence type="ECO:0000313" key="5">
    <source>
        <dbReference type="EMBL" id="HIU94683.1"/>
    </source>
</evidence>
<feature type="domain" description="DUF4349" evidence="4">
    <location>
        <begin position="82"/>
        <end position="294"/>
    </location>
</feature>
<evidence type="ECO:0000256" key="3">
    <source>
        <dbReference type="SAM" id="SignalP"/>
    </source>
</evidence>
<proteinExistence type="predicted"/>
<protein>
    <submittedName>
        <fullName evidence="5">DUF4349 domain-containing protein</fullName>
    </submittedName>
</protein>
<feature type="transmembrane region" description="Helical" evidence="2">
    <location>
        <begin position="274"/>
        <end position="303"/>
    </location>
</feature>
<evidence type="ECO:0000256" key="2">
    <source>
        <dbReference type="SAM" id="Phobius"/>
    </source>
</evidence>
<dbReference type="AlphaFoldDB" id="A0A9D1N4T1"/>
<dbReference type="InterPro" id="IPR025645">
    <property type="entry name" value="DUF4349"/>
</dbReference>
<keyword evidence="2" id="KW-1133">Transmembrane helix</keyword>
<dbReference type="EMBL" id="DVNZ01000189">
    <property type="protein sequence ID" value="HIU94683.1"/>
    <property type="molecule type" value="Genomic_DNA"/>
</dbReference>
<feature type="compositionally biased region" description="Basic residues" evidence="1">
    <location>
        <begin position="313"/>
        <end position="324"/>
    </location>
</feature>
<feature type="chain" id="PRO_5039588206" evidence="3">
    <location>
        <begin position="25"/>
        <end position="351"/>
    </location>
</feature>
<feature type="signal peptide" evidence="3">
    <location>
        <begin position="1"/>
        <end position="24"/>
    </location>
</feature>
<gene>
    <name evidence="5" type="ORF">IAD24_05930</name>
</gene>
<evidence type="ECO:0000256" key="1">
    <source>
        <dbReference type="SAM" id="MobiDB-lite"/>
    </source>
</evidence>
<feature type="compositionally biased region" description="Low complexity" evidence="1">
    <location>
        <begin position="330"/>
        <end position="345"/>
    </location>
</feature>
<reference evidence="5" key="2">
    <citation type="journal article" date="2021" name="PeerJ">
        <title>Extensive microbial diversity within the chicken gut microbiome revealed by metagenomics and culture.</title>
        <authorList>
            <person name="Gilroy R."/>
            <person name="Ravi A."/>
            <person name="Getino M."/>
            <person name="Pursley I."/>
            <person name="Horton D.L."/>
            <person name="Alikhan N.F."/>
            <person name="Baker D."/>
            <person name="Gharbi K."/>
            <person name="Hall N."/>
            <person name="Watson M."/>
            <person name="Adriaenssens E.M."/>
            <person name="Foster-Nyarko E."/>
            <person name="Jarju S."/>
            <person name="Secka A."/>
            <person name="Antonio M."/>
            <person name="Oren A."/>
            <person name="Chaudhuri R.R."/>
            <person name="La Ragione R."/>
            <person name="Hildebrand F."/>
            <person name="Pallen M.J."/>
        </authorList>
    </citation>
    <scope>NUCLEOTIDE SEQUENCE</scope>
    <source>
        <strain evidence="5">ChiGjej2B2-16831</strain>
    </source>
</reference>
<reference evidence="5" key="1">
    <citation type="submission" date="2020-10" db="EMBL/GenBank/DDBJ databases">
        <authorList>
            <person name="Gilroy R."/>
        </authorList>
    </citation>
    <scope>NUCLEOTIDE SEQUENCE</scope>
    <source>
        <strain evidence="5">ChiGjej2B2-16831</strain>
    </source>
</reference>
<accession>A0A9D1N4T1</accession>
<keyword evidence="2" id="KW-0812">Transmembrane</keyword>
<feature type="region of interest" description="Disordered" evidence="1">
    <location>
        <begin position="313"/>
        <end position="351"/>
    </location>
</feature>